<protein>
    <submittedName>
        <fullName evidence="1">Uncharacterized protein</fullName>
    </submittedName>
</protein>
<dbReference type="Proteomes" id="UP001157502">
    <property type="component" value="Chromosome 2"/>
</dbReference>
<dbReference type="EMBL" id="CM055729">
    <property type="protein sequence ID" value="KAJ8014848.1"/>
    <property type="molecule type" value="Genomic_DNA"/>
</dbReference>
<comment type="caution">
    <text evidence="1">The sequence shown here is derived from an EMBL/GenBank/DDBJ whole genome shotgun (WGS) entry which is preliminary data.</text>
</comment>
<accession>A0ACC2HFQ6</accession>
<proteinExistence type="predicted"/>
<reference evidence="1" key="1">
    <citation type="submission" date="2021-05" db="EMBL/GenBank/DDBJ databases">
        <authorList>
            <person name="Pan Q."/>
            <person name="Jouanno E."/>
            <person name="Zahm M."/>
            <person name="Klopp C."/>
            <person name="Cabau C."/>
            <person name="Louis A."/>
            <person name="Berthelot C."/>
            <person name="Parey E."/>
            <person name="Roest Crollius H."/>
            <person name="Montfort J."/>
            <person name="Robinson-Rechavi M."/>
            <person name="Bouchez O."/>
            <person name="Lampietro C."/>
            <person name="Lopez Roques C."/>
            <person name="Donnadieu C."/>
            <person name="Postlethwait J."/>
            <person name="Bobe J."/>
            <person name="Dillon D."/>
            <person name="Chandos A."/>
            <person name="von Hippel F."/>
            <person name="Guiguen Y."/>
        </authorList>
    </citation>
    <scope>NUCLEOTIDE SEQUENCE</scope>
    <source>
        <strain evidence="1">YG-Jan2019</strain>
    </source>
</reference>
<sequence length="108" mass="11799">MARAKAEAAKARLPHAKMEMSLKLEKAKLEATIDMLSLEKETTAAVAEAEVLEAAVDGSDRSSCKLQLEATPLDPIQRTREYVAKQANEQNETQFAPAAQVLSQDDRS</sequence>
<gene>
    <name evidence="1" type="ORF">DPEC_G00020040</name>
</gene>
<name>A0ACC2HFQ6_DALPE</name>
<evidence type="ECO:0000313" key="1">
    <source>
        <dbReference type="EMBL" id="KAJ8014848.1"/>
    </source>
</evidence>
<evidence type="ECO:0000313" key="2">
    <source>
        <dbReference type="Proteomes" id="UP001157502"/>
    </source>
</evidence>
<organism evidence="1 2">
    <name type="scientific">Dallia pectoralis</name>
    <name type="common">Alaska blackfish</name>
    <dbReference type="NCBI Taxonomy" id="75939"/>
    <lineage>
        <taxon>Eukaryota</taxon>
        <taxon>Metazoa</taxon>
        <taxon>Chordata</taxon>
        <taxon>Craniata</taxon>
        <taxon>Vertebrata</taxon>
        <taxon>Euteleostomi</taxon>
        <taxon>Actinopterygii</taxon>
        <taxon>Neopterygii</taxon>
        <taxon>Teleostei</taxon>
        <taxon>Protacanthopterygii</taxon>
        <taxon>Esociformes</taxon>
        <taxon>Umbridae</taxon>
        <taxon>Dallia</taxon>
    </lineage>
</organism>
<keyword evidence="2" id="KW-1185">Reference proteome</keyword>